<evidence type="ECO:0000313" key="2">
    <source>
        <dbReference type="Proteomes" id="UP001056012"/>
    </source>
</evidence>
<dbReference type="AlphaFoldDB" id="A0A9Q8Z8N3"/>
<evidence type="ECO:0000313" key="1">
    <source>
        <dbReference type="EMBL" id="USP78491.1"/>
    </source>
</evidence>
<dbReference type="GO" id="GO:0000400">
    <property type="term" value="F:four-way junction DNA binding"/>
    <property type="evidence" value="ECO:0007669"/>
    <property type="project" value="TreeGrafter"/>
</dbReference>
<reference evidence="1" key="1">
    <citation type="submission" date="2021-12" db="EMBL/GenBank/DDBJ databases">
        <title>Curvularia clavata genome.</title>
        <authorList>
            <person name="Cao Y."/>
        </authorList>
    </citation>
    <scope>NUCLEOTIDE SEQUENCE</scope>
    <source>
        <strain evidence="1">Yc1106</strain>
    </source>
</reference>
<dbReference type="Gene3D" id="3.40.50.300">
    <property type="entry name" value="P-loop containing nucleotide triphosphate hydrolases"/>
    <property type="match status" value="1"/>
</dbReference>
<proteinExistence type="predicted"/>
<dbReference type="OrthoDB" id="420422at2759"/>
<dbReference type="VEuPathDB" id="FungiDB:yc1106_05765"/>
<gene>
    <name evidence="1" type="ORF">yc1106_05765</name>
</gene>
<dbReference type="PANTHER" id="PTHR46644">
    <property type="entry name" value="DNA REPAIR PROTEIN XRCC2"/>
    <property type="match status" value="1"/>
</dbReference>
<protein>
    <submittedName>
        <fullName evidence="1">Uncharacterized protein</fullName>
    </submittedName>
</protein>
<name>A0A9Q8Z8N3_CURCL</name>
<keyword evidence="2" id="KW-1185">Reference proteome</keyword>
<dbReference type="EMBL" id="CP089277">
    <property type="protein sequence ID" value="USP78491.1"/>
    <property type="molecule type" value="Genomic_DNA"/>
</dbReference>
<organism evidence="1 2">
    <name type="scientific">Curvularia clavata</name>
    <dbReference type="NCBI Taxonomy" id="95742"/>
    <lineage>
        <taxon>Eukaryota</taxon>
        <taxon>Fungi</taxon>
        <taxon>Dikarya</taxon>
        <taxon>Ascomycota</taxon>
        <taxon>Pezizomycotina</taxon>
        <taxon>Dothideomycetes</taxon>
        <taxon>Pleosporomycetidae</taxon>
        <taxon>Pleosporales</taxon>
        <taxon>Pleosporineae</taxon>
        <taxon>Pleosporaceae</taxon>
        <taxon>Curvularia</taxon>
    </lineage>
</organism>
<sequence length="360" mass="39365">MNGDEAKRLGERLLAEVEVTDLSEVLKAFHSLKSNDNQSIDEAGTPKNSYFNIPELDNLVSGPQPPILELVSPPSIYQPSGSGKTSLLYLIIATAILPRTIHSSISLSSQEAAVVLFDPLHHFSVARLAEVCFHMLKTALQASNHPLDAPTFVVMKSIVKTSLLHLHVFRPSSWSSFLSTLRDLPTYLFDHTQHASLHRRIHSLILEDIDAFVPSLRSTTSGGAQALPSASSSLTFQLSKLSSLLSAAVILTSRSTSPRYYRPVLPSSWPRDVSVTRLALRRVPVRGFAAGISVEEAEQEREKRWEVVRRARFECWKVGMAVQGSTSTSTTTTTTSGGGGRGSGGFVFRVGVGIEMERDK</sequence>
<dbReference type="GO" id="GO:0033063">
    <property type="term" value="C:Rad51B-Rad51C-Rad51D-XRCC2 complex"/>
    <property type="evidence" value="ECO:0007669"/>
    <property type="project" value="InterPro"/>
</dbReference>
<dbReference type="Proteomes" id="UP001056012">
    <property type="component" value="Chromosome 4"/>
</dbReference>
<dbReference type="GO" id="GO:0005657">
    <property type="term" value="C:replication fork"/>
    <property type="evidence" value="ECO:0007669"/>
    <property type="project" value="InterPro"/>
</dbReference>
<dbReference type="InterPro" id="IPR027417">
    <property type="entry name" value="P-loop_NTPase"/>
</dbReference>
<dbReference type="GO" id="GO:0000724">
    <property type="term" value="P:double-strand break repair via homologous recombination"/>
    <property type="evidence" value="ECO:0007669"/>
    <property type="project" value="InterPro"/>
</dbReference>
<accession>A0A9Q8Z8N3</accession>
<dbReference type="GO" id="GO:0042148">
    <property type="term" value="P:DNA strand invasion"/>
    <property type="evidence" value="ECO:0007669"/>
    <property type="project" value="TreeGrafter"/>
</dbReference>
<dbReference type="InterPro" id="IPR030547">
    <property type="entry name" value="XRCC2"/>
</dbReference>
<dbReference type="SUPFAM" id="SSF52540">
    <property type="entry name" value="P-loop containing nucleoside triphosphate hydrolases"/>
    <property type="match status" value="1"/>
</dbReference>
<dbReference type="PANTHER" id="PTHR46644:SF2">
    <property type="entry name" value="DNA REPAIR PROTEIN XRCC2"/>
    <property type="match status" value="1"/>
</dbReference>
<dbReference type="GO" id="GO:0005815">
    <property type="term" value="C:microtubule organizing center"/>
    <property type="evidence" value="ECO:0007669"/>
    <property type="project" value="TreeGrafter"/>
</dbReference>